<proteinExistence type="inferred from homology"/>
<comment type="subunit">
    <text evidence="3">NDH-1 is composed of 14 different subunits. Subunits NuoB, C, D, E, F, and G constitute the peripheral sector of the complex.</text>
</comment>
<keyword evidence="7" id="KW-0560">Oxidoreductase</keyword>
<accession>A0A1L8CPI2</accession>
<dbReference type="InterPro" id="IPR020396">
    <property type="entry name" value="NADH_UbQ_OxRdtase_CS"/>
</dbReference>
<dbReference type="GO" id="GO:0005886">
    <property type="term" value="C:plasma membrane"/>
    <property type="evidence" value="ECO:0007669"/>
    <property type="project" value="UniProtKB-SubCell"/>
</dbReference>
<dbReference type="STRING" id="1921010.MMIC_P1811"/>
<keyword evidence="3 4" id="KW-0520">NAD</keyword>
<dbReference type="PANTHER" id="PTHR10884">
    <property type="entry name" value="NADH DEHYDROGENASE UBIQUINONE IRON-SULFUR PROTEIN 3"/>
    <property type="match status" value="1"/>
</dbReference>
<evidence type="ECO:0000313" key="8">
    <source>
        <dbReference type="Proteomes" id="UP000231632"/>
    </source>
</evidence>
<dbReference type="EC" id="7.1.1.-" evidence="3"/>
<dbReference type="InterPro" id="IPR037232">
    <property type="entry name" value="NADH_quin_OxRdtase_su_C/D-like"/>
</dbReference>
<keyword evidence="3 5" id="KW-0874">Quinone</keyword>
<dbReference type="GO" id="GO:0050136">
    <property type="term" value="F:NADH dehydrogenase (quinone) (non-electrogenic) activity"/>
    <property type="evidence" value="ECO:0007669"/>
    <property type="project" value="UniProtKB-UniRule"/>
</dbReference>
<dbReference type="InterPro" id="IPR001268">
    <property type="entry name" value="NADH_UbQ_OxRdtase_30kDa_su"/>
</dbReference>
<keyword evidence="8" id="KW-1185">Reference proteome</keyword>
<sequence>MTEEKLQDDIGVTQSASVSAEVAGLREKFGDQVLSATAGLDCEVVVLARECIVEACHYLKNAHGFEQMMDLCGVDKLAYPGHAEDAPRFEVVYNILSVSRNKRLRLKVGANERDLVDSVTEVWPTANWFERECFDMYGVIFNHHPDLRRLLTDYGFEGYPLRKDFPLTGRVEMFFDESQWRCVYRPNQLEERVLVERTWPGVDRG</sequence>
<protein>
    <recommendedName>
        <fullName evidence="3">NADH-quinone oxidoreductase subunit C</fullName>
        <ecNumber evidence="3">7.1.1.-</ecNumber>
    </recommendedName>
    <alternativeName>
        <fullName evidence="3">NADH dehydrogenase I subunit C</fullName>
    </alternativeName>
    <alternativeName>
        <fullName evidence="3">NDH-1 subunit C</fullName>
    </alternativeName>
</protein>
<keyword evidence="3" id="KW-0472">Membrane</keyword>
<evidence type="ECO:0000313" key="7">
    <source>
        <dbReference type="EMBL" id="GAV20836.1"/>
    </source>
</evidence>
<dbReference type="GO" id="GO:0048038">
    <property type="term" value="F:quinone binding"/>
    <property type="evidence" value="ECO:0007669"/>
    <property type="project" value="UniProtKB-KW"/>
</dbReference>
<comment type="subcellular location">
    <subcellularLocation>
        <location evidence="3">Cell membrane</location>
        <topology evidence="3">Peripheral membrane protein</topology>
        <orientation evidence="3">Cytoplasmic side</orientation>
    </subcellularLocation>
</comment>
<dbReference type="PROSITE" id="PS00542">
    <property type="entry name" value="COMPLEX1_30K"/>
    <property type="match status" value="1"/>
</dbReference>
<name>A0A1L8CPI2_9PROT</name>
<dbReference type="RefSeq" id="WP_072660137.1">
    <property type="nucleotide sequence ID" value="NZ_BDFD01000016.1"/>
</dbReference>
<evidence type="ECO:0000256" key="3">
    <source>
        <dbReference type="HAMAP-Rule" id="MF_01357"/>
    </source>
</evidence>
<dbReference type="HAMAP" id="MF_01357">
    <property type="entry name" value="NDH1_NuoC"/>
    <property type="match status" value="1"/>
</dbReference>
<dbReference type="Pfam" id="PF00329">
    <property type="entry name" value="Complex1_30kDa"/>
    <property type="match status" value="1"/>
</dbReference>
<dbReference type="EMBL" id="BDFD01000016">
    <property type="protein sequence ID" value="GAV20836.1"/>
    <property type="molecule type" value="Genomic_DNA"/>
</dbReference>
<reference evidence="7 8" key="1">
    <citation type="journal article" date="2017" name="Arch. Microbiol.">
        <title>Mariprofundus micogutta sp. nov., a novel iron-oxidizing zetaproteobacterium isolated from a deep-sea hydrothermal field at the Bayonnaise knoll of the Izu-Ogasawara arc, and a description of Mariprofundales ord. nov. and Zetaproteobacteria classis nov.</title>
        <authorList>
            <person name="Makita H."/>
            <person name="Tanaka E."/>
            <person name="Mitsunobu S."/>
            <person name="Miyazaki M."/>
            <person name="Nunoura T."/>
            <person name="Uematsu K."/>
            <person name="Takaki Y."/>
            <person name="Nishi S."/>
            <person name="Shimamura S."/>
            <person name="Takai K."/>
        </authorList>
    </citation>
    <scope>NUCLEOTIDE SEQUENCE [LARGE SCALE GENOMIC DNA]</scope>
    <source>
        <strain evidence="7 8">ET2</strain>
    </source>
</reference>
<evidence type="ECO:0000256" key="2">
    <source>
        <dbReference type="ARBA" id="ARBA00022448"/>
    </source>
</evidence>
<gene>
    <name evidence="3" type="primary">nuoC</name>
    <name evidence="7" type="ORF">MMIC_P1811</name>
</gene>
<organism evidence="7 8">
    <name type="scientific">Mariprofundus micogutta</name>
    <dbReference type="NCBI Taxonomy" id="1921010"/>
    <lineage>
        <taxon>Bacteria</taxon>
        <taxon>Pseudomonadati</taxon>
        <taxon>Pseudomonadota</taxon>
        <taxon>Candidatius Mariprofundia</taxon>
        <taxon>Mariprofundales</taxon>
        <taxon>Mariprofundaceae</taxon>
        <taxon>Mariprofundus</taxon>
    </lineage>
</organism>
<keyword evidence="2 3" id="KW-0813">Transport</keyword>
<dbReference type="PANTHER" id="PTHR10884:SF14">
    <property type="entry name" value="NADH DEHYDROGENASE [UBIQUINONE] IRON-SULFUR PROTEIN 3, MITOCHONDRIAL"/>
    <property type="match status" value="1"/>
</dbReference>
<keyword evidence="3 4" id="KW-1278">Translocase</keyword>
<evidence type="ECO:0000256" key="4">
    <source>
        <dbReference type="RuleBase" id="RU003456"/>
    </source>
</evidence>
<dbReference type="Proteomes" id="UP000231632">
    <property type="component" value="Unassembled WGS sequence"/>
</dbReference>
<dbReference type="OrthoDB" id="9803286at2"/>
<comment type="caution">
    <text evidence="7">The sequence shown here is derived from an EMBL/GenBank/DDBJ whole genome shotgun (WGS) entry which is preliminary data.</text>
</comment>
<keyword evidence="3" id="KW-0830">Ubiquinone</keyword>
<dbReference type="NCBIfam" id="TIGR01961">
    <property type="entry name" value="NuoC_fam"/>
    <property type="match status" value="1"/>
</dbReference>
<dbReference type="AlphaFoldDB" id="A0A1L8CPI2"/>
<evidence type="ECO:0000259" key="6">
    <source>
        <dbReference type="Pfam" id="PF00329"/>
    </source>
</evidence>
<dbReference type="SUPFAM" id="SSF143243">
    <property type="entry name" value="Nqo5-like"/>
    <property type="match status" value="1"/>
</dbReference>
<comment type="function">
    <text evidence="3">NDH-1 shuttles electrons from NADH, via FMN and iron-sulfur (Fe-S) centers, to quinones in the respiratory chain. The immediate electron acceptor for the enzyme in this species is believed to be ubiquinone. Couples the redox reaction to proton translocation (for every two electrons transferred, four hydrogen ions are translocated across the cytoplasmic membrane), and thus conserves the redox energy in a proton gradient.</text>
</comment>
<keyword evidence="3" id="KW-1003">Cell membrane</keyword>
<evidence type="ECO:0000256" key="1">
    <source>
        <dbReference type="ARBA" id="ARBA00007569"/>
    </source>
</evidence>
<feature type="domain" description="NADH:ubiquinone oxidoreductase 30kDa subunit" evidence="6">
    <location>
        <begin position="46"/>
        <end position="170"/>
    </location>
</feature>
<evidence type="ECO:0000256" key="5">
    <source>
        <dbReference type="RuleBase" id="RU003582"/>
    </source>
</evidence>
<dbReference type="Gene3D" id="3.30.460.80">
    <property type="entry name" value="NADH:ubiquinone oxidoreductase, 30kDa subunit"/>
    <property type="match status" value="1"/>
</dbReference>
<dbReference type="GO" id="GO:0008137">
    <property type="term" value="F:NADH dehydrogenase (ubiquinone) activity"/>
    <property type="evidence" value="ECO:0007669"/>
    <property type="project" value="InterPro"/>
</dbReference>
<comment type="similarity">
    <text evidence="1 3 4">Belongs to the complex I 30 kDa subunit family.</text>
</comment>
<comment type="catalytic activity">
    <reaction evidence="3 5">
        <text>a quinone + NADH + 5 H(+)(in) = a quinol + NAD(+) + 4 H(+)(out)</text>
        <dbReference type="Rhea" id="RHEA:57888"/>
        <dbReference type="ChEBI" id="CHEBI:15378"/>
        <dbReference type="ChEBI" id="CHEBI:24646"/>
        <dbReference type="ChEBI" id="CHEBI:57540"/>
        <dbReference type="ChEBI" id="CHEBI:57945"/>
        <dbReference type="ChEBI" id="CHEBI:132124"/>
    </reaction>
</comment>
<dbReference type="InterPro" id="IPR010218">
    <property type="entry name" value="NADH_DH_suC"/>
</dbReference>